<proteinExistence type="predicted"/>
<reference evidence="2" key="1">
    <citation type="journal article" date="2013" name="Nature">
        <title>Draft genome of the wheat A-genome progenitor Triticum urartu.</title>
        <authorList>
            <person name="Ling H.Q."/>
            <person name="Zhao S."/>
            <person name="Liu D."/>
            <person name="Wang J."/>
            <person name="Sun H."/>
            <person name="Zhang C."/>
            <person name="Fan H."/>
            <person name="Li D."/>
            <person name="Dong L."/>
            <person name="Tao Y."/>
            <person name="Gao C."/>
            <person name="Wu H."/>
            <person name="Li Y."/>
            <person name="Cui Y."/>
            <person name="Guo X."/>
            <person name="Zheng S."/>
            <person name="Wang B."/>
            <person name="Yu K."/>
            <person name="Liang Q."/>
            <person name="Yang W."/>
            <person name="Lou X."/>
            <person name="Chen J."/>
            <person name="Feng M."/>
            <person name="Jian J."/>
            <person name="Zhang X."/>
            <person name="Luo G."/>
            <person name="Jiang Y."/>
            <person name="Liu J."/>
            <person name="Wang Z."/>
            <person name="Sha Y."/>
            <person name="Zhang B."/>
            <person name="Wu H."/>
            <person name="Tang D."/>
            <person name="Shen Q."/>
            <person name="Xue P."/>
            <person name="Zou S."/>
            <person name="Wang X."/>
            <person name="Liu X."/>
            <person name="Wang F."/>
            <person name="Yang Y."/>
            <person name="An X."/>
            <person name="Dong Z."/>
            <person name="Zhang K."/>
            <person name="Zhang X."/>
            <person name="Luo M.C."/>
            <person name="Dvorak J."/>
            <person name="Tong Y."/>
            <person name="Wang J."/>
            <person name="Yang H."/>
            <person name="Li Z."/>
            <person name="Wang D."/>
            <person name="Zhang A."/>
            <person name="Wang J."/>
        </authorList>
    </citation>
    <scope>NUCLEOTIDE SEQUENCE</scope>
</reference>
<organism evidence="2">
    <name type="scientific">Triticum urartu</name>
    <name type="common">Red wild einkorn</name>
    <name type="synonym">Crithodium urartu</name>
    <dbReference type="NCBI Taxonomy" id="4572"/>
    <lineage>
        <taxon>Eukaryota</taxon>
        <taxon>Viridiplantae</taxon>
        <taxon>Streptophyta</taxon>
        <taxon>Embryophyta</taxon>
        <taxon>Tracheophyta</taxon>
        <taxon>Spermatophyta</taxon>
        <taxon>Magnoliopsida</taxon>
        <taxon>Liliopsida</taxon>
        <taxon>Poales</taxon>
        <taxon>Poaceae</taxon>
        <taxon>BOP clade</taxon>
        <taxon>Pooideae</taxon>
        <taxon>Triticodae</taxon>
        <taxon>Triticeae</taxon>
        <taxon>Triticinae</taxon>
        <taxon>Triticum</taxon>
    </lineage>
</organism>
<evidence type="ECO:0000256" key="1">
    <source>
        <dbReference type="SAM" id="MobiDB-lite"/>
    </source>
</evidence>
<dbReference type="AlphaFoldDB" id="M8A1G1"/>
<gene>
    <name evidence="2" type="ORF">TRIUR3_30022</name>
</gene>
<protein>
    <submittedName>
        <fullName evidence="2">Uncharacterized protein</fullName>
    </submittedName>
</protein>
<dbReference type="EMBL" id="KD035450">
    <property type="protein sequence ID" value="EMS66137.1"/>
    <property type="molecule type" value="Genomic_DNA"/>
</dbReference>
<evidence type="ECO:0000313" key="2">
    <source>
        <dbReference type="EMBL" id="EMS66137.1"/>
    </source>
</evidence>
<feature type="compositionally biased region" description="Low complexity" evidence="1">
    <location>
        <begin position="76"/>
        <end position="103"/>
    </location>
</feature>
<name>M8A1G1_TRIUA</name>
<sequence>MPAPAIFSYCHFTTATETSVLLRFGHAENRGPFCAASLWRRQDPLRQVYDYMVTRVYHYHRPEDVGVIKYPSKRTLTTTTARTGPASPKTPSTTTSMTTQTAKTDYEDSPSTFGCAKFDYMDRQVPLRTCTTTPRPVRQVPRERLYLYHARGNDSTTTSYERPENVYFPYIASNLIRSEKACFEATPASSSSSAMFRCRWLTSSSIYPTAAFEHHRCIYVWNLPSPAQTWILQVRLPMTASGFVKYTVGK</sequence>
<feature type="region of interest" description="Disordered" evidence="1">
    <location>
        <begin position="76"/>
        <end position="105"/>
    </location>
</feature>
<accession>M8A1G1</accession>